<evidence type="ECO:0000313" key="1">
    <source>
        <dbReference type="EMBL" id="MPN60859.1"/>
    </source>
</evidence>
<reference evidence="1" key="1">
    <citation type="submission" date="2019-08" db="EMBL/GenBank/DDBJ databases">
        <authorList>
            <person name="Kucharzyk K."/>
            <person name="Murdoch R.W."/>
            <person name="Higgins S."/>
            <person name="Loffler F."/>
        </authorList>
    </citation>
    <scope>NUCLEOTIDE SEQUENCE</scope>
</reference>
<gene>
    <name evidence="1" type="ORF">SDC9_208592</name>
</gene>
<accession>A0A645JDV6</accession>
<dbReference type="EMBL" id="VSSQ01136648">
    <property type="protein sequence ID" value="MPN60859.1"/>
    <property type="molecule type" value="Genomic_DNA"/>
</dbReference>
<protein>
    <submittedName>
        <fullName evidence="1">Uncharacterized protein</fullName>
    </submittedName>
</protein>
<organism evidence="1">
    <name type="scientific">bioreactor metagenome</name>
    <dbReference type="NCBI Taxonomy" id="1076179"/>
    <lineage>
        <taxon>unclassified sequences</taxon>
        <taxon>metagenomes</taxon>
        <taxon>ecological metagenomes</taxon>
    </lineage>
</organism>
<sequence length="103" mass="11500">MLSIEAWRIDNRNSRQIITVGVLLRDYPAVAYVAQPRAGARGSVEQQQLIQLLGVLQRKLKCNLAAVGDAHDGDLFHSECQYELVHDLDLYGLSVLRFSAHAL</sequence>
<name>A0A645JDV6_9ZZZZ</name>
<proteinExistence type="predicted"/>
<dbReference type="AlphaFoldDB" id="A0A645JDV6"/>
<comment type="caution">
    <text evidence="1">The sequence shown here is derived from an EMBL/GenBank/DDBJ whole genome shotgun (WGS) entry which is preliminary data.</text>
</comment>